<dbReference type="EMBL" id="CP034412">
    <property type="protein sequence ID" value="QCY48264.1"/>
    <property type="molecule type" value="Genomic_DNA"/>
</dbReference>
<comment type="subcellular location">
    <subcellularLocation>
        <location evidence="1 7">Cell membrane</location>
        <topology evidence="1 7">Multi-pass membrane protein</topology>
    </subcellularLocation>
</comment>
<dbReference type="PANTHER" id="PTHR30353:SF0">
    <property type="entry name" value="TRANSMEMBRANE PROTEIN"/>
    <property type="match status" value="1"/>
</dbReference>
<evidence type="ECO:0000313" key="9">
    <source>
        <dbReference type="EMBL" id="QCY48264.1"/>
    </source>
</evidence>
<evidence type="ECO:0000256" key="2">
    <source>
        <dbReference type="ARBA" id="ARBA00010792"/>
    </source>
</evidence>
<organism evidence="9 10">
    <name type="scientific">Glutamicibacter creatinolyticus</name>
    <dbReference type="NCBI Taxonomy" id="162496"/>
    <lineage>
        <taxon>Bacteria</taxon>
        <taxon>Bacillati</taxon>
        <taxon>Actinomycetota</taxon>
        <taxon>Actinomycetes</taxon>
        <taxon>Micrococcales</taxon>
        <taxon>Micrococcaceae</taxon>
        <taxon>Glutamicibacter</taxon>
    </lineage>
</organism>
<dbReference type="GO" id="GO:0005886">
    <property type="term" value="C:plasma membrane"/>
    <property type="evidence" value="ECO:0007669"/>
    <property type="project" value="UniProtKB-SubCell"/>
</dbReference>
<evidence type="ECO:0000256" key="1">
    <source>
        <dbReference type="ARBA" id="ARBA00004651"/>
    </source>
</evidence>
<comment type="similarity">
    <text evidence="2 7">Belongs to the DedA family.</text>
</comment>
<sequence length="251" mass="27492">MPDLSSLASFASQGGVLPLGAAFLPDWLNPAVFLNDPALGPWVLLLVCGIVFAETGLLVGFFLPGDSMLFTVGMLIATGTIHIPLWLFCLAIFVCAFAGDQTGYMIGKKTGPAIFKREDSRFFSQSNVRRAHDFFERFGGRAVVLARFVPVVRTFVPVIAGVAKMKHSTFVWFNLLGALLWGVGVTMLGYWLGQIEWIEQNIDLIFILIVFISIIPIVFELVKASMTARKNAKAESQDAPAQESRSNSTNN</sequence>
<feature type="transmembrane region" description="Helical" evidence="7">
    <location>
        <begin position="75"/>
        <end position="99"/>
    </location>
</feature>
<dbReference type="KEGG" id="gcr:GcLGCM259_2557"/>
<keyword evidence="3 7" id="KW-1003">Cell membrane</keyword>
<evidence type="ECO:0000259" key="8">
    <source>
        <dbReference type="Pfam" id="PF09335"/>
    </source>
</evidence>
<evidence type="ECO:0000256" key="7">
    <source>
        <dbReference type="RuleBase" id="RU367016"/>
    </source>
</evidence>
<accession>A0A5B7WYH3</accession>
<dbReference type="InterPro" id="IPR032818">
    <property type="entry name" value="DedA-like"/>
</dbReference>
<dbReference type="AlphaFoldDB" id="A0A5B7WYH3"/>
<evidence type="ECO:0000313" key="10">
    <source>
        <dbReference type="Proteomes" id="UP000307000"/>
    </source>
</evidence>
<evidence type="ECO:0000256" key="5">
    <source>
        <dbReference type="ARBA" id="ARBA00022989"/>
    </source>
</evidence>
<dbReference type="Pfam" id="PF09335">
    <property type="entry name" value="VTT_dom"/>
    <property type="match status" value="1"/>
</dbReference>
<dbReference type="InterPro" id="IPR032816">
    <property type="entry name" value="VTT_dom"/>
</dbReference>
<keyword evidence="5 7" id="KW-1133">Transmembrane helix</keyword>
<dbReference type="PANTHER" id="PTHR30353">
    <property type="entry name" value="INNER MEMBRANE PROTEIN DEDA-RELATED"/>
    <property type="match status" value="1"/>
</dbReference>
<keyword evidence="10" id="KW-1185">Reference proteome</keyword>
<keyword evidence="4 7" id="KW-0812">Transmembrane</keyword>
<protein>
    <recommendedName>
        <fullName evidence="8">VTT domain-containing protein</fullName>
    </recommendedName>
</protein>
<feature type="domain" description="VTT" evidence="8">
    <location>
        <begin position="63"/>
        <end position="190"/>
    </location>
</feature>
<feature type="transmembrane region" description="Helical" evidence="7">
    <location>
        <begin position="170"/>
        <end position="192"/>
    </location>
</feature>
<dbReference type="Proteomes" id="UP000307000">
    <property type="component" value="Chromosome"/>
</dbReference>
<evidence type="ECO:0000256" key="3">
    <source>
        <dbReference type="ARBA" id="ARBA00022475"/>
    </source>
</evidence>
<gene>
    <name evidence="9" type="ORF">GcLGCM259_2557</name>
</gene>
<evidence type="ECO:0000256" key="6">
    <source>
        <dbReference type="ARBA" id="ARBA00023136"/>
    </source>
</evidence>
<dbReference type="RefSeq" id="WP_175419432.1">
    <property type="nucleotide sequence ID" value="NZ_BAAAGL010000015.1"/>
</dbReference>
<evidence type="ECO:0000256" key="4">
    <source>
        <dbReference type="ARBA" id="ARBA00022692"/>
    </source>
</evidence>
<reference evidence="9 10" key="1">
    <citation type="submission" date="2018-12" db="EMBL/GenBank/DDBJ databases">
        <title>Complete Genome Sequence of Glutamicibacter creatinolyticus strain LGCM259,isolated from an abscess of a 12-year-old mare in Italy.</title>
        <authorList>
            <person name="Santos R.G."/>
            <person name="Silva A.L."/>
            <person name="Seyffert N."/>
            <person name="Castro T.L.P."/>
            <person name="Attili A.R."/>
            <person name="Rifici C."/>
            <person name="Mazzullo G."/>
            <person name="Brenig B."/>
            <person name="Venanzi F."/>
            <person name="Azevedo V."/>
        </authorList>
    </citation>
    <scope>NUCLEOTIDE SEQUENCE [LARGE SCALE GENOMIC DNA]</scope>
    <source>
        <strain evidence="9 10">LGCM 259</strain>
    </source>
</reference>
<feature type="transmembrane region" description="Helical" evidence="7">
    <location>
        <begin position="204"/>
        <end position="222"/>
    </location>
</feature>
<feature type="transmembrane region" description="Helical" evidence="7">
    <location>
        <begin position="42"/>
        <end position="63"/>
    </location>
</feature>
<proteinExistence type="inferred from homology"/>
<keyword evidence="6 7" id="KW-0472">Membrane</keyword>
<name>A0A5B7WYH3_9MICC</name>